<keyword evidence="8 10" id="KW-0675">Receptor</keyword>
<evidence type="ECO:0000256" key="7">
    <source>
        <dbReference type="ARBA" id="ARBA00023157"/>
    </source>
</evidence>
<dbReference type="GO" id="GO:0043410">
    <property type="term" value="P:positive regulation of MAPK cascade"/>
    <property type="evidence" value="ECO:0007669"/>
    <property type="project" value="TreeGrafter"/>
</dbReference>
<dbReference type="PANTHER" id="PTHR24248">
    <property type="entry name" value="ADRENERGIC RECEPTOR-RELATED G-PROTEIN COUPLED RECEPTOR"/>
    <property type="match status" value="1"/>
</dbReference>
<feature type="transmembrane region" description="Helical" evidence="12">
    <location>
        <begin position="37"/>
        <end position="62"/>
    </location>
</feature>
<evidence type="ECO:0000259" key="13">
    <source>
        <dbReference type="PROSITE" id="PS50262"/>
    </source>
</evidence>
<feature type="transmembrane region" description="Helical" evidence="12">
    <location>
        <begin position="153"/>
        <end position="177"/>
    </location>
</feature>
<evidence type="ECO:0000256" key="3">
    <source>
        <dbReference type="ARBA" id="ARBA00022692"/>
    </source>
</evidence>
<comment type="similarity">
    <text evidence="10">Belongs to the G-protein coupled receptor 1 family.</text>
</comment>
<reference evidence="14 15" key="1">
    <citation type="journal article" date="2017" name="PLoS Biol.">
        <title>The sea cucumber genome provides insights into morphological evolution and visceral regeneration.</title>
        <authorList>
            <person name="Zhang X."/>
            <person name="Sun L."/>
            <person name="Yuan J."/>
            <person name="Sun Y."/>
            <person name="Gao Y."/>
            <person name="Zhang L."/>
            <person name="Li S."/>
            <person name="Dai H."/>
            <person name="Hamel J.F."/>
            <person name="Liu C."/>
            <person name="Yu Y."/>
            <person name="Liu S."/>
            <person name="Lin W."/>
            <person name="Guo K."/>
            <person name="Jin S."/>
            <person name="Xu P."/>
            <person name="Storey K.B."/>
            <person name="Huan P."/>
            <person name="Zhang T."/>
            <person name="Zhou Y."/>
            <person name="Zhang J."/>
            <person name="Lin C."/>
            <person name="Li X."/>
            <person name="Xing L."/>
            <person name="Huo D."/>
            <person name="Sun M."/>
            <person name="Wang L."/>
            <person name="Mercier A."/>
            <person name="Li F."/>
            <person name="Yang H."/>
            <person name="Xiang J."/>
        </authorList>
    </citation>
    <scope>NUCLEOTIDE SEQUENCE [LARGE SCALE GENOMIC DNA]</scope>
    <source>
        <strain evidence="14">Shaxun</strain>
        <tissue evidence="14">Muscle</tissue>
    </source>
</reference>
<evidence type="ECO:0000256" key="6">
    <source>
        <dbReference type="ARBA" id="ARBA00023136"/>
    </source>
</evidence>
<dbReference type="Gene3D" id="1.20.1070.10">
    <property type="entry name" value="Rhodopsin 7-helix transmembrane proteins"/>
    <property type="match status" value="1"/>
</dbReference>
<dbReference type="Proteomes" id="UP000230750">
    <property type="component" value="Unassembled WGS sequence"/>
</dbReference>
<comment type="caution">
    <text evidence="14">The sequence shown here is derived from an EMBL/GenBank/DDBJ whole genome shotgun (WGS) entry which is preliminary data.</text>
</comment>
<sequence length="389" mass="44296">MSFEENSLEYFQGPDNSTTGNDSVDAGDPKREANPNVAAGAALFFVTFATAGGNILVIAAVLSWRKLKKKFSSWFITSLATSDVLVAFLVMIWNAISLSLGYWPFAWFCKIHHALDIMMSTASILNLCVIAVDRYWAVMYPFSYQEKMTQKRALIMIASAWIVSAVLSFGPVLTGIYSVRPKEDATSQLDVDPPQCEFILNRYYAVVSSCISFYIPSLIMILIYMRIYREARRQQKIITHQNRALNSDQRVEHKAAKTLGLILGVFIFCWLPFFIVNCIIPFCPDCVSDPVFVVVLWLGWVNSMLNPLLYATNREFRTAFQRLLCYRSYLQERRLEYSASTGYTYDTQCNTDRNKKQAENSQEAFRAKRRTKRQAGSKFGFTKDTEGAS</sequence>
<feature type="transmembrane region" description="Helical" evidence="12">
    <location>
        <begin position="259"/>
        <end position="282"/>
    </location>
</feature>
<dbReference type="GO" id="GO:0004930">
    <property type="term" value="F:G protein-coupled receptor activity"/>
    <property type="evidence" value="ECO:0007669"/>
    <property type="project" value="UniProtKB-KW"/>
</dbReference>
<dbReference type="GO" id="GO:0071880">
    <property type="term" value="P:adenylate cyclase-activating adrenergic receptor signaling pathway"/>
    <property type="evidence" value="ECO:0007669"/>
    <property type="project" value="TreeGrafter"/>
</dbReference>
<dbReference type="SUPFAM" id="SSF81321">
    <property type="entry name" value="Family A G protein-coupled receptor-like"/>
    <property type="match status" value="1"/>
</dbReference>
<evidence type="ECO:0000256" key="5">
    <source>
        <dbReference type="ARBA" id="ARBA00023040"/>
    </source>
</evidence>
<evidence type="ECO:0000256" key="9">
    <source>
        <dbReference type="ARBA" id="ARBA00023224"/>
    </source>
</evidence>
<gene>
    <name evidence="14" type="ORF">BSL78_29989</name>
</gene>
<dbReference type="SMART" id="SM01381">
    <property type="entry name" value="7TM_GPCR_Srsx"/>
    <property type="match status" value="1"/>
</dbReference>
<protein>
    <submittedName>
        <fullName evidence="14">Putative D(1) dopamine receptor</fullName>
    </submittedName>
</protein>
<keyword evidence="2" id="KW-1003">Cell membrane</keyword>
<dbReference type="FunFam" id="1.20.1070.10:FF:000523">
    <property type="entry name" value="5-hydroxytryptamine receptor 2B"/>
    <property type="match status" value="1"/>
</dbReference>
<evidence type="ECO:0000256" key="12">
    <source>
        <dbReference type="SAM" id="Phobius"/>
    </source>
</evidence>
<keyword evidence="6 12" id="KW-0472">Membrane</keyword>
<accession>A0A2G8JBT0</accession>
<evidence type="ECO:0000313" key="14">
    <source>
        <dbReference type="EMBL" id="PIK33197.1"/>
    </source>
</evidence>
<keyword evidence="7" id="KW-1015">Disulfide bond</keyword>
<feature type="region of interest" description="Disordered" evidence="11">
    <location>
        <begin position="11"/>
        <end position="30"/>
    </location>
</feature>
<evidence type="ECO:0000256" key="11">
    <source>
        <dbReference type="SAM" id="MobiDB-lite"/>
    </source>
</evidence>
<feature type="transmembrane region" description="Helical" evidence="12">
    <location>
        <begin position="294"/>
        <end position="312"/>
    </location>
</feature>
<keyword evidence="9 10" id="KW-0807">Transducer</keyword>
<evidence type="ECO:0000256" key="1">
    <source>
        <dbReference type="ARBA" id="ARBA00004651"/>
    </source>
</evidence>
<keyword evidence="15" id="KW-1185">Reference proteome</keyword>
<keyword evidence="3 10" id="KW-0812">Transmembrane</keyword>
<name>A0A2G8JBT0_STIJA</name>
<feature type="region of interest" description="Disordered" evidence="11">
    <location>
        <begin position="352"/>
        <end position="389"/>
    </location>
</feature>
<dbReference type="InterPro" id="IPR017452">
    <property type="entry name" value="GPCR_Rhodpsn_7TM"/>
</dbReference>
<dbReference type="PROSITE" id="PS50262">
    <property type="entry name" value="G_PROTEIN_RECEP_F1_2"/>
    <property type="match status" value="1"/>
</dbReference>
<keyword evidence="4 12" id="KW-1133">Transmembrane helix</keyword>
<dbReference type="GO" id="GO:0005886">
    <property type="term" value="C:plasma membrane"/>
    <property type="evidence" value="ECO:0007669"/>
    <property type="project" value="UniProtKB-SubCell"/>
</dbReference>
<evidence type="ECO:0000256" key="10">
    <source>
        <dbReference type="RuleBase" id="RU000688"/>
    </source>
</evidence>
<feature type="domain" description="G-protein coupled receptors family 1 profile" evidence="13">
    <location>
        <begin position="53"/>
        <end position="310"/>
    </location>
</feature>
<dbReference type="PRINTS" id="PR00237">
    <property type="entry name" value="GPCRRHODOPSN"/>
</dbReference>
<evidence type="ECO:0000313" key="15">
    <source>
        <dbReference type="Proteomes" id="UP000230750"/>
    </source>
</evidence>
<proteinExistence type="inferred from homology"/>
<evidence type="ECO:0000256" key="8">
    <source>
        <dbReference type="ARBA" id="ARBA00023170"/>
    </source>
</evidence>
<organism evidence="14 15">
    <name type="scientific">Stichopus japonicus</name>
    <name type="common">Sea cucumber</name>
    <dbReference type="NCBI Taxonomy" id="307972"/>
    <lineage>
        <taxon>Eukaryota</taxon>
        <taxon>Metazoa</taxon>
        <taxon>Echinodermata</taxon>
        <taxon>Eleutherozoa</taxon>
        <taxon>Echinozoa</taxon>
        <taxon>Holothuroidea</taxon>
        <taxon>Aspidochirotacea</taxon>
        <taxon>Aspidochirotida</taxon>
        <taxon>Stichopodidae</taxon>
        <taxon>Apostichopus</taxon>
    </lineage>
</organism>
<dbReference type="EMBL" id="MRZV01002698">
    <property type="protein sequence ID" value="PIK33197.1"/>
    <property type="molecule type" value="Genomic_DNA"/>
</dbReference>
<evidence type="ECO:0000256" key="2">
    <source>
        <dbReference type="ARBA" id="ARBA00022475"/>
    </source>
</evidence>
<evidence type="ECO:0000256" key="4">
    <source>
        <dbReference type="ARBA" id="ARBA00022989"/>
    </source>
</evidence>
<dbReference type="PROSITE" id="PS00237">
    <property type="entry name" value="G_PROTEIN_RECEP_F1_1"/>
    <property type="match status" value="1"/>
</dbReference>
<dbReference type="AlphaFoldDB" id="A0A2G8JBT0"/>
<dbReference type="PANTHER" id="PTHR24248:SF66">
    <property type="entry name" value="OCTOPAMINE RECEPTOR BETA-3R"/>
    <property type="match status" value="1"/>
</dbReference>
<keyword evidence="5 10" id="KW-0297">G-protein coupled receptor</keyword>
<dbReference type="Pfam" id="PF00001">
    <property type="entry name" value="7tm_1"/>
    <property type="match status" value="1"/>
</dbReference>
<dbReference type="OrthoDB" id="6021915at2759"/>
<feature type="transmembrane region" description="Helical" evidence="12">
    <location>
        <begin position="74"/>
        <end position="96"/>
    </location>
</feature>
<dbReference type="SMR" id="A0A2G8JBT0"/>
<dbReference type="STRING" id="307972.A0A2G8JBT0"/>
<feature type="transmembrane region" description="Helical" evidence="12">
    <location>
        <begin position="203"/>
        <end position="225"/>
    </location>
</feature>
<dbReference type="InterPro" id="IPR000276">
    <property type="entry name" value="GPCR_Rhodpsn"/>
</dbReference>
<comment type="subcellular location">
    <subcellularLocation>
        <location evidence="1">Cell membrane</location>
        <topology evidence="1">Multi-pass membrane protein</topology>
    </subcellularLocation>
</comment>